<gene>
    <name evidence="1" type="ORF">GpartN1_g4952.t1</name>
</gene>
<evidence type="ECO:0000313" key="1">
    <source>
        <dbReference type="EMBL" id="GJQ13161.1"/>
    </source>
</evidence>
<reference evidence="1" key="2">
    <citation type="submission" date="2022-01" db="EMBL/GenBank/DDBJ databases">
        <authorList>
            <person name="Hirooka S."/>
            <person name="Miyagishima S.Y."/>
        </authorList>
    </citation>
    <scope>NUCLEOTIDE SEQUENCE</scope>
    <source>
        <strain evidence="1">NBRC 102759</strain>
    </source>
</reference>
<sequence>MAETLVHEDLKQLELHTVTASTPPRKYVYQLVTPGSFEVERHFYPRVLNSQIHPTVRYFLGLSRERIVSRYCHTHPFVDANTLDEVLSYNPRYLRWAGCDLMHTTNNNNKKSMVIIETNTCPSGNKSTPLYEEMEEEGGYRVLLQRSFLPYLKKNDSTIPEGELAVVYDKNPMEASGYASALAGLTGECVHLVPFMENAKEETVKFENGVMYVKIPTGKWVPIRGALRYVTQRPWNRIPVNTRTIIMNPIIACLAGGRNKLVAAKAYDNYNVELMASGLEIRTPLTIRDVEFDQLETWVDKLGGFAAIKIPYSNAGQGVYTITSKGEFLRLRDELKQVKYQNFIVQSLISNHEWSSVYEGTRLFHMGTIPDKRGNIHVFDLRMMVSGSEDGFKVVGLYARRAKKPLSKQVEEGTNSWDMLGTNLSIKMEDGTFGSEPERLLLMDRRDFNSLGLGLDDLIDAYVQTVLAVVAIDRMAQFLMPNGVFNKHLLTSVDNDECLLGEILYDYQRNHSD</sequence>
<reference evidence="1" key="1">
    <citation type="journal article" date="2022" name="Proc. Natl. Acad. Sci. U.S.A.">
        <title>Life cycle and functional genomics of the unicellular red alga Galdieria for elucidating algal and plant evolution and industrial use.</title>
        <authorList>
            <person name="Hirooka S."/>
            <person name="Itabashi T."/>
            <person name="Ichinose T.M."/>
            <person name="Onuma R."/>
            <person name="Fujiwara T."/>
            <person name="Yamashita S."/>
            <person name="Jong L.W."/>
            <person name="Tomita R."/>
            <person name="Iwane A.H."/>
            <person name="Miyagishima S.Y."/>
        </authorList>
    </citation>
    <scope>NUCLEOTIDE SEQUENCE</scope>
    <source>
        <strain evidence="1">NBRC 102759</strain>
    </source>
</reference>
<dbReference type="Proteomes" id="UP001061958">
    <property type="component" value="Unassembled WGS sequence"/>
</dbReference>
<accession>A0A9C7PYZ6</accession>
<evidence type="ECO:0000313" key="2">
    <source>
        <dbReference type="Proteomes" id="UP001061958"/>
    </source>
</evidence>
<comment type="caution">
    <text evidence="1">The sequence shown here is derived from an EMBL/GenBank/DDBJ whole genome shotgun (WGS) entry which is preliminary data.</text>
</comment>
<proteinExistence type="predicted"/>
<keyword evidence="2" id="KW-1185">Reference proteome</keyword>
<organism evidence="1 2">
    <name type="scientific">Galdieria partita</name>
    <dbReference type="NCBI Taxonomy" id="83374"/>
    <lineage>
        <taxon>Eukaryota</taxon>
        <taxon>Rhodophyta</taxon>
        <taxon>Bangiophyceae</taxon>
        <taxon>Galdieriales</taxon>
        <taxon>Galdieriaceae</taxon>
        <taxon>Galdieria</taxon>
    </lineage>
</organism>
<dbReference type="AlphaFoldDB" id="A0A9C7PYZ6"/>
<protein>
    <recommendedName>
        <fullName evidence="3">ATP-grasp domain-containing protein</fullName>
    </recommendedName>
</protein>
<dbReference type="EMBL" id="BQMJ01000040">
    <property type="protein sequence ID" value="GJQ13161.1"/>
    <property type="molecule type" value="Genomic_DNA"/>
</dbReference>
<name>A0A9C7PYZ6_9RHOD</name>
<dbReference type="SUPFAM" id="SSF56059">
    <property type="entry name" value="Glutathione synthetase ATP-binding domain-like"/>
    <property type="match status" value="1"/>
</dbReference>
<dbReference type="OrthoDB" id="10268014at2759"/>
<evidence type="ECO:0008006" key="3">
    <source>
        <dbReference type="Google" id="ProtNLM"/>
    </source>
</evidence>